<dbReference type="InterPro" id="IPR023214">
    <property type="entry name" value="HAD_sf"/>
</dbReference>
<comment type="similarity">
    <text evidence="1">Belongs to the 5'(3')-deoxyribonucleotidase family.</text>
</comment>
<evidence type="ECO:0000313" key="3">
    <source>
        <dbReference type="Proteomes" id="UP000199321"/>
    </source>
</evidence>
<evidence type="ECO:0000313" key="2">
    <source>
        <dbReference type="EMBL" id="SDE99247.1"/>
    </source>
</evidence>
<keyword evidence="3" id="KW-1185">Reference proteome</keyword>
<gene>
    <name evidence="2" type="ORF">SAMN05421855_10468</name>
</gene>
<dbReference type="PANTHER" id="PTHR16504:SF4">
    <property type="entry name" value="5'(3')-DEOXYRIBONUCLEOTIDASE"/>
    <property type="match status" value="1"/>
</dbReference>
<proteinExistence type="inferred from homology"/>
<dbReference type="Proteomes" id="UP000199321">
    <property type="component" value="Unassembled WGS sequence"/>
</dbReference>
<dbReference type="InterPro" id="IPR036412">
    <property type="entry name" value="HAD-like_sf"/>
</dbReference>
<dbReference type="GO" id="GO:0008253">
    <property type="term" value="F:5'-nucleotidase activity"/>
    <property type="evidence" value="ECO:0007669"/>
    <property type="project" value="InterPro"/>
</dbReference>
<sequence>MDNVLVDFVSAFKHLTEKQKNEFKNNMDDIDGIFSLMEPIPKAIESYNKIIDHFDVYILSTSPWDNDSAWTDKIKWVKKYIPKAYKNLILSHNKHLNVGDYIIDDRTANGVDKFSGEHIHFGTEGMENWDKVLEYLFRKENIIL</sequence>
<dbReference type="OrthoDB" id="278110at2"/>
<dbReference type="EMBL" id="FNBA01000004">
    <property type="protein sequence ID" value="SDE99247.1"/>
    <property type="molecule type" value="Genomic_DNA"/>
</dbReference>
<dbReference type="Gene3D" id="3.40.50.1000">
    <property type="entry name" value="HAD superfamily/HAD-like"/>
    <property type="match status" value="1"/>
</dbReference>
<evidence type="ECO:0000256" key="1">
    <source>
        <dbReference type="ARBA" id="ARBA00009589"/>
    </source>
</evidence>
<dbReference type="GO" id="GO:0009223">
    <property type="term" value="P:pyrimidine deoxyribonucleotide catabolic process"/>
    <property type="evidence" value="ECO:0007669"/>
    <property type="project" value="TreeGrafter"/>
</dbReference>
<dbReference type="STRING" id="227084.SAMN05421855_10468"/>
<dbReference type="PANTHER" id="PTHR16504">
    <property type="entry name" value="5'(3')-DEOXYRIBONUCLEOTIDASE"/>
    <property type="match status" value="1"/>
</dbReference>
<dbReference type="SUPFAM" id="SSF56784">
    <property type="entry name" value="HAD-like"/>
    <property type="match status" value="1"/>
</dbReference>
<organism evidence="2 3">
    <name type="scientific">Ulvibacter litoralis</name>
    <dbReference type="NCBI Taxonomy" id="227084"/>
    <lineage>
        <taxon>Bacteria</taxon>
        <taxon>Pseudomonadati</taxon>
        <taxon>Bacteroidota</taxon>
        <taxon>Flavobacteriia</taxon>
        <taxon>Flavobacteriales</taxon>
        <taxon>Flavobacteriaceae</taxon>
        <taxon>Ulvibacter</taxon>
    </lineage>
</organism>
<dbReference type="AlphaFoldDB" id="A0A1G7HFH0"/>
<reference evidence="2 3" key="1">
    <citation type="submission" date="2016-10" db="EMBL/GenBank/DDBJ databases">
        <authorList>
            <person name="de Groot N.N."/>
        </authorList>
    </citation>
    <scope>NUCLEOTIDE SEQUENCE [LARGE SCALE GENOMIC DNA]</scope>
    <source>
        <strain evidence="2 3">DSM 16195</strain>
    </source>
</reference>
<dbReference type="InterPro" id="IPR010708">
    <property type="entry name" value="5'(3')-deoxyribonucleotidase"/>
</dbReference>
<dbReference type="Pfam" id="PF06941">
    <property type="entry name" value="NT5C"/>
    <property type="match status" value="1"/>
</dbReference>
<name>A0A1G7HFH0_9FLAO</name>
<protein>
    <submittedName>
        <fullName evidence="2">5' nucleotidase, deoxy (Pyrimidine), type C protein (NT5C)</fullName>
    </submittedName>
</protein>
<accession>A0A1G7HFH0</accession>